<feature type="region of interest" description="Disordered" evidence="1">
    <location>
        <begin position="47"/>
        <end position="109"/>
    </location>
</feature>
<name>A0A6A4TTU4_SCOMX</name>
<dbReference type="Proteomes" id="UP000438429">
    <property type="component" value="Unassembled WGS sequence"/>
</dbReference>
<feature type="compositionally biased region" description="Polar residues" evidence="1">
    <location>
        <begin position="93"/>
        <end position="109"/>
    </location>
</feature>
<gene>
    <name evidence="2" type="ORF">F2P81_001961</name>
</gene>
<feature type="region of interest" description="Disordered" evidence="1">
    <location>
        <begin position="1"/>
        <end position="22"/>
    </location>
</feature>
<sequence length="109" mass="12622">MQTAPFVRRRSRPNHTHRAGEWDAERTCRWHQGGHRNVWLQLSHTFANTERREQKPTHVSSGEEEAVENSPEQSTIYSLFKSAVTSNRDDSNDQNLQICTSHSSSSLFR</sequence>
<reference evidence="2 3" key="1">
    <citation type="submission" date="2019-06" db="EMBL/GenBank/DDBJ databases">
        <title>Draft genomes of female and male turbot (Scophthalmus maximus).</title>
        <authorList>
            <person name="Xu H."/>
            <person name="Xu X.-W."/>
            <person name="Shao C."/>
            <person name="Chen S."/>
        </authorList>
    </citation>
    <scope>NUCLEOTIDE SEQUENCE [LARGE SCALE GENOMIC DNA]</scope>
    <source>
        <strain evidence="2">Ysfricsl-2016a</strain>
        <tissue evidence="2">Blood</tissue>
    </source>
</reference>
<proteinExistence type="predicted"/>
<feature type="compositionally biased region" description="Basic residues" evidence="1">
    <location>
        <begin position="7"/>
        <end position="17"/>
    </location>
</feature>
<protein>
    <submittedName>
        <fullName evidence="2">Uncharacterized protein</fullName>
    </submittedName>
</protein>
<evidence type="ECO:0000313" key="3">
    <source>
        <dbReference type="Proteomes" id="UP000438429"/>
    </source>
</evidence>
<accession>A0A6A4TTU4</accession>
<evidence type="ECO:0000313" key="2">
    <source>
        <dbReference type="EMBL" id="KAF0045432.1"/>
    </source>
</evidence>
<evidence type="ECO:0000256" key="1">
    <source>
        <dbReference type="SAM" id="MobiDB-lite"/>
    </source>
</evidence>
<organism evidence="2 3">
    <name type="scientific">Scophthalmus maximus</name>
    <name type="common">Turbot</name>
    <name type="synonym">Psetta maxima</name>
    <dbReference type="NCBI Taxonomy" id="52904"/>
    <lineage>
        <taxon>Eukaryota</taxon>
        <taxon>Metazoa</taxon>
        <taxon>Chordata</taxon>
        <taxon>Craniata</taxon>
        <taxon>Vertebrata</taxon>
        <taxon>Euteleostomi</taxon>
        <taxon>Actinopterygii</taxon>
        <taxon>Neopterygii</taxon>
        <taxon>Teleostei</taxon>
        <taxon>Neoteleostei</taxon>
        <taxon>Acanthomorphata</taxon>
        <taxon>Carangaria</taxon>
        <taxon>Pleuronectiformes</taxon>
        <taxon>Pleuronectoidei</taxon>
        <taxon>Scophthalmidae</taxon>
        <taxon>Scophthalmus</taxon>
    </lineage>
</organism>
<dbReference type="AlphaFoldDB" id="A0A6A4TTU4"/>
<dbReference type="EMBL" id="VEVO01000002">
    <property type="protein sequence ID" value="KAF0045432.1"/>
    <property type="molecule type" value="Genomic_DNA"/>
</dbReference>
<comment type="caution">
    <text evidence="2">The sequence shown here is derived from an EMBL/GenBank/DDBJ whole genome shotgun (WGS) entry which is preliminary data.</text>
</comment>